<keyword evidence="11" id="KW-0812">Transmembrane</keyword>
<comment type="pathway">
    <text evidence="2">Secondary metabolite biosynthesis.</text>
</comment>
<dbReference type="InterPro" id="IPR001128">
    <property type="entry name" value="Cyt_P450"/>
</dbReference>
<keyword evidence="11" id="KW-0472">Membrane</keyword>
<evidence type="ECO:0000256" key="2">
    <source>
        <dbReference type="ARBA" id="ARBA00005179"/>
    </source>
</evidence>
<dbReference type="InterPro" id="IPR036396">
    <property type="entry name" value="Cyt_P450_sf"/>
</dbReference>
<evidence type="ECO:0008006" key="14">
    <source>
        <dbReference type="Google" id="ProtNLM"/>
    </source>
</evidence>
<dbReference type="Proteomes" id="UP000054248">
    <property type="component" value="Unassembled WGS sequence"/>
</dbReference>
<dbReference type="PRINTS" id="PR00463">
    <property type="entry name" value="EP450I"/>
</dbReference>
<keyword evidence="6 10" id="KW-0560">Oxidoreductase</keyword>
<evidence type="ECO:0000256" key="5">
    <source>
        <dbReference type="ARBA" id="ARBA00022723"/>
    </source>
</evidence>
<dbReference type="GO" id="GO:0020037">
    <property type="term" value="F:heme binding"/>
    <property type="evidence" value="ECO:0007669"/>
    <property type="project" value="InterPro"/>
</dbReference>
<dbReference type="PRINTS" id="PR00385">
    <property type="entry name" value="P450"/>
</dbReference>
<dbReference type="InterPro" id="IPR017972">
    <property type="entry name" value="Cyt_P450_CS"/>
</dbReference>
<dbReference type="OrthoDB" id="2789670at2759"/>
<gene>
    <name evidence="12" type="ORF">M407DRAFT_86774</name>
</gene>
<dbReference type="AlphaFoldDB" id="A0A0C3L239"/>
<dbReference type="GO" id="GO:0016705">
    <property type="term" value="F:oxidoreductase activity, acting on paired donors, with incorporation or reduction of molecular oxygen"/>
    <property type="evidence" value="ECO:0007669"/>
    <property type="project" value="InterPro"/>
</dbReference>
<evidence type="ECO:0000256" key="9">
    <source>
        <dbReference type="PIRSR" id="PIRSR602401-1"/>
    </source>
</evidence>
<keyword evidence="8 10" id="KW-0503">Monooxygenase</keyword>
<feature type="non-terminal residue" evidence="12">
    <location>
        <position position="470"/>
    </location>
</feature>
<evidence type="ECO:0000313" key="13">
    <source>
        <dbReference type="Proteomes" id="UP000054248"/>
    </source>
</evidence>
<evidence type="ECO:0000256" key="6">
    <source>
        <dbReference type="ARBA" id="ARBA00023002"/>
    </source>
</evidence>
<comment type="similarity">
    <text evidence="3 10">Belongs to the cytochrome P450 family.</text>
</comment>
<keyword evidence="13" id="KW-1185">Reference proteome</keyword>
<dbReference type="GO" id="GO:0005506">
    <property type="term" value="F:iron ion binding"/>
    <property type="evidence" value="ECO:0007669"/>
    <property type="project" value="InterPro"/>
</dbReference>
<evidence type="ECO:0000313" key="12">
    <source>
        <dbReference type="EMBL" id="KIO15772.1"/>
    </source>
</evidence>
<evidence type="ECO:0000256" key="3">
    <source>
        <dbReference type="ARBA" id="ARBA00010617"/>
    </source>
</evidence>
<dbReference type="STRING" id="1051891.A0A0C3L239"/>
<evidence type="ECO:0000256" key="7">
    <source>
        <dbReference type="ARBA" id="ARBA00023004"/>
    </source>
</evidence>
<organism evidence="12 13">
    <name type="scientific">Tulasnella calospora MUT 4182</name>
    <dbReference type="NCBI Taxonomy" id="1051891"/>
    <lineage>
        <taxon>Eukaryota</taxon>
        <taxon>Fungi</taxon>
        <taxon>Dikarya</taxon>
        <taxon>Basidiomycota</taxon>
        <taxon>Agaricomycotina</taxon>
        <taxon>Agaricomycetes</taxon>
        <taxon>Cantharellales</taxon>
        <taxon>Tulasnellaceae</taxon>
        <taxon>Tulasnella</taxon>
    </lineage>
</organism>
<feature type="transmembrane region" description="Helical" evidence="11">
    <location>
        <begin position="447"/>
        <end position="463"/>
    </location>
</feature>
<evidence type="ECO:0000256" key="1">
    <source>
        <dbReference type="ARBA" id="ARBA00001971"/>
    </source>
</evidence>
<protein>
    <recommendedName>
        <fullName evidence="14">Cytochrome P450</fullName>
    </recommendedName>
</protein>
<keyword evidence="4 9" id="KW-0349">Heme</keyword>
<keyword evidence="7 9" id="KW-0408">Iron</keyword>
<accession>A0A0C3L239</accession>
<keyword evidence="11" id="KW-1133">Transmembrane helix</keyword>
<dbReference type="Gene3D" id="1.10.630.10">
    <property type="entry name" value="Cytochrome P450"/>
    <property type="match status" value="1"/>
</dbReference>
<reference evidence="12 13" key="1">
    <citation type="submission" date="2014-04" db="EMBL/GenBank/DDBJ databases">
        <authorList>
            <consortium name="DOE Joint Genome Institute"/>
            <person name="Kuo A."/>
            <person name="Girlanda M."/>
            <person name="Perotto S."/>
            <person name="Kohler A."/>
            <person name="Nagy L.G."/>
            <person name="Floudas D."/>
            <person name="Copeland A."/>
            <person name="Barry K.W."/>
            <person name="Cichocki N."/>
            <person name="Veneault-Fourrey C."/>
            <person name="LaButti K."/>
            <person name="Lindquist E.A."/>
            <person name="Lipzen A."/>
            <person name="Lundell T."/>
            <person name="Morin E."/>
            <person name="Murat C."/>
            <person name="Sun H."/>
            <person name="Tunlid A."/>
            <person name="Henrissat B."/>
            <person name="Grigoriev I.V."/>
            <person name="Hibbett D.S."/>
            <person name="Martin F."/>
            <person name="Nordberg H.P."/>
            <person name="Cantor M.N."/>
            <person name="Hua S.X."/>
        </authorList>
    </citation>
    <scope>NUCLEOTIDE SEQUENCE [LARGE SCALE GENOMIC DNA]</scope>
    <source>
        <strain evidence="12 13">MUT 4182</strain>
    </source>
</reference>
<dbReference type="Pfam" id="PF00067">
    <property type="entry name" value="p450"/>
    <property type="match status" value="1"/>
</dbReference>
<feature type="transmembrane region" description="Helical" evidence="11">
    <location>
        <begin position="6"/>
        <end position="27"/>
    </location>
</feature>
<sequence>MPFQTSFPVSALNAAFVIGALLALVLVSKYQVRRKLPYPPGPRPLPLLGNLFDAPQSRFALTWTELGNRYGPLTWLTFPGQNFLIINSFEAAKELLERRGSNYLDRPRWVMLREVMDLEYITTFSGYTADWRKQRAYLKQALSMAVVKRDYSSLLETKARQYLDHCVAHPKEAVTSLHRTFGEIVIELTYGRLPNPHEYIQRSETMSRVVTQGMQGYVVDMLPFLKYLPSWLPGMEFKRYAARWEKEIGDTRRSAFETVKETAMSGDPNVQPSYMMNQLKQLYDDEGKRKDVKNQAEKEAAIDHSGFTFYLGNTVESFILAMALFPSVQEKARAELDKIVGQDRLPTFDDQQSMSYLHAVLLEILRWHPIVTMGVPHTPLNDDVYEGYFIPKGTAALVNVWGISRNTSYYTNPSGFDPERFLKPSPELDPREFTFGFGRRICPGNDLAFQAIWILVASILWGFDITMPED</sequence>
<dbReference type="PANTHER" id="PTHR46300:SF7">
    <property type="entry name" value="P450, PUTATIVE (EUROFUNG)-RELATED"/>
    <property type="match status" value="1"/>
</dbReference>
<dbReference type="GO" id="GO:0004497">
    <property type="term" value="F:monooxygenase activity"/>
    <property type="evidence" value="ECO:0007669"/>
    <property type="project" value="UniProtKB-KW"/>
</dbReference>
<name>A0A0C3L239_9AGAM</name>
<dbReference type="CDD" id="cd11065">
    <property type="entry name" value="CYP64-like"/>
    <property type="match status" value="1"/>
</dbReference>
<proteinExistence type="inferred from homology"/>
<evidence type="ECO:0000256" key="8">
    <source>
        <dbReference type="ARBA" id="ARBA00023033"/>
    </source>
</evidence>
<dbReference type="PANTHER" id="PTHR46300">
    <property type="entry name" value="P450, PUTATIVE (EUROFUNG)-RELATED-RELATED"/>
    <property type="match status" value="1"/>
</dbReference>
<keyword evidence="5 9" id="KW-0479">Metal-binding</keyword>
<dbReference type="HOGENOM" id="CLU_001570_2_3_1"/>
<dbReference type="InterPro" id="IPR050364">
    <property type="entry name" value="Cytochrome_P450_fung"/>
</dbReference>
<dbReference type="PROSITE" id="PS00086">
    <property type="entry name" value="CYTOCHROME_P450"/>
    <property type="match status" value="1"/>
</dbReference>
<dbReference type="EMBL" id="KN823827">
    <property type="protein sequence ID" value="KIO15772.1"/>
    <property type="molecule type" value="Genomic_DNA"/>
</dbReference>
<evidence type="ECO:0000256" key="4">
    <source>
        <dbReference type="ARBA" id="ARBA00022617"/>
    </source>
</evidence>
<evidence type="ECO:0000256" key="11">
    <source>
        <dbReference type="SAM" id="Phobius"/>
    </source>
</evidence>
<evidence type="ECO:0000256" key="10">
    <source>
        <dbReference type="RuleBase" id="RU000461"/>
    </source>
</evidence>
<dbReference type="InterPro" id="IPR002401">
    <property type="entry name" value="Cyt_P450_E_grp-I"/>
</dbReference>
<dbReference type="SUPFAM" id="SSF48264">
    <property type="entry name" value="Cytochrome P450"/>
    <property type="match status" value="1"/>
</dbReference>
<reference evidence="13" key="2">
    <citation type="submission" date="2015-01" db="EMBL/GenBank/DDBJ databases">
        <title>Evolutionary Origins and Diversification of the Mycorrhizal Mutualists.</title>
        <authorList>
            <consortium name="DOE Joint Genome Institute"/>
            <consortium name="Mycorrhizal Genomics Consortium"/>
            <person name="Kohler A."/>
            <person name="Kuo A."/>
            <person name="Nagy L.G."/>
            <person name="Floudas D."/>
            <person name="Copeland A."/>
            <person name="Barry K.W."/>
            <person name="Cichocki N."/>
            <person name="Veneault-Fourrey C."/>
            <person name="LaButti K."/>
            <person name="Lindquist E.A."/>
            <person name="Lipzen A."/>
            <person name="Lundell T."/>
            <person name="Morin E."/>
            <person name="Murat C."/>
            <person name="Riley R."/>
            <person name="Ohm R."/>
            <person name="Sun H."/>
            <person name="Tunlid A."/>
            <person name="Henrissat B."/>
            <person name="Grigoriev I.V."/>
            <person name="Hibbett D.S."/>
            <person name="Martin F."/>
        </authorList>
    </citation>
    <scope>NUCLEOTIDE SEQUENCE [LARGE SCALE GENOMIC DNA]</scope>
    <source>
        <strain evidence="13">MUT 4182</strain>
    </source>
</reference>
<comment type="cofactor">
    <cofactor evidence="1 9">
        <name>heme</name>
        <dbReference type="ChEBI" id="CHEBI:30413"/>
    </cofactor>
</comment>
<feature type="binding site" description="axial binding residue" evidence="9">
    <location>
        <position position="442"/>
    </location>
    <ligand>
        <name>heme</name>
        <dbReference type="ChEBI" id="CHEBI:30413"/>
    </ligand>
    <ligandPart>
        <name>Fe</name>
        <dbReference type="ChEBI" id="CHEBI:18248"/>
    </ligandPart>
</feature>